<dbReference type="Proteomes" id="UP001304895">
    <property type="component" value="Unassembled WGS sequence"/>
</dbReference>
<sequence length="118" mass="13050">MYAAHSIFYTIFGGGTLASVGIATSSHPGTRVNHHKWIRLSESRLTRSSRGYERPTLFLGGRHKGGFGMLGAEAEGVFSELLSGGLSCTYRHQLWQQVFFCSSCQGARPKFWRCFGIS</sequence>
<accession>A0AAN6Z8V6</accession>
<protein>
    <submittedName>
        <fullName evidence="1">Uncharacterized protein</fullName>
    </submittedName>
</protein>
<proteinExistence type="predicted"/>
<reference evidence="1" key="1">
    <citation type="journal article" date="2023" name="Mol. Phylogenet. Evol.">
        <title>Genome-scale phylogeny and comparative genomics of the fungal order Sordariales.</title>
        <authorList>
            <person name="Hensen N."/>
            <person name="Bonometti L."/>
            <person name="Westerberg I."/>
            <person name="Brannstrom I.O."/>
            <person name="Guillou S."/>
            <person name="Cros-Aarteil S."/>
            <person name="Calhoun S."/>
            <person name="Haridas S."/>
            <person name="Kuo A."/>
            <person name="Mondo S."/>
            <person name="Pangilinan J."/>
            <person name="Riley R."/>
            <person name="LaButti K."/>
            <person name="Andreopoulos B."/>
            <person name="Lipzen A."/>
            <person name="Chen C."/>
            <person name="Yan M."/>
            <person name="Daum C."/>
            <person name="Ng V."/>
            <person name="Clum A."/>
            <person name="Steindorff A."/>
            <person name="Ohm R.A."/>
            <person name="Martin F."/>
            <person name="Silar P."/>
            <person name="Natvig D.O."/>
            <person name="Lalanne C."/>
            <person name="Gautier V."/>
            <person name="Ament-Velasquez S.L."/>
            <person name="Kruys A."/>
            <person name="Hutchinson M.I."/>
            <person name="Powell A.J."/>
            <person name="Barry K."/>
            <person name="Miller A.N."/>
            <person name="Grigoriev I.V."/>
            <person name="Debuchy R."/>
            <person name="Gladieux P."/>
            <person name="Hiltunen Thoren M."/>
            <person name="Johannesson H."/>
        </authorList>
    </citation>
    <scope>NUCLEOTIDE SEQUENCE</scope>
    <source>
        <strain evidence="1">CBS 123565</strain>
    </source>
</reference>
<organism evidence="1 2">
    <name type="scientific">Trichocladium antarcticum</name>
    <dbReference type="NCBI Taxonomy" id="1450529"/>
    <lineage>
        <taxon>Eukaryota</taxon>
        <taxon>Fungi</taxon>
        <taxon>Dikarya</taxon>
        <taxon>Ascomycota</taxon>
        <taxon>Pezizomycotina</taxon>
        <taxon>Sordariomycetes</taxon>
        <taxon>Sordariomycetidae</taxon>
        <taxon>Sordariales</taxon>
        <taxon>Chaetomiaceae</taxon>
        <taxon>Trichocladium</taxon>
    </lineage>
</organism>
<dbReference type="AlphaFoldDB" id="A0AAN6Z8V6"/>
<evidence type="ECO:0000313" key="2">
    <source>
        <dbReference type="Proteomes" id="UP001304895"/>
    </source>
</evidence>
<evidence type="ECO:0000313" key="1">
    <source>
        <dbReference type="EMBL" id="KAK4130115.1"/>
    </source>
</evidence>
<keyword evidence="2" id="KW-1185">Reference proteome</keyword>
<comment type="caution">
    <text evidence="1">The sequence shown here is derived from an EMBL/GenBank/DDBJ whole genome shotgun (WGS) entry which is preliminary data.</text>
</comment>
<name>A0AAN6Z8V6_9PEZI</name>
<reference evidence="1" key="2">
    <citation type="submission" date="2023-05" db="EMBL/GenBank/DDBJ databases">
        <authorList>
            <consortium name="Lawrence Berkeley National Laboratory"/>
            <person name="Steindorff A."/>
            <person name="Hensen N."/>
            <person name="Bonometti L."/>
            <person name="Westerberg I."/>
            <person name="Brannstrom I.O."/>
            <person name="Guillou S."/>
            <person name="Cros-Aarteil S."/>
            <person name="Calhoun S."/>
            <person name="Haridas S."/>
            <person name="Kuo A."/>
            <person name="Mondo S."/>
            <person name="Pangilinan J."/>
            <person name="Riley R."/>
            <person name="Labutti K."/>
            <person name="Andreopoulos B."/>
            <person name="Lipzen A."/>
            <person name="Chen C."/>
            <person name="Yanf M."/>
            <person name="Daum C."/>
            <person name="Ng V."/>
            <person name="Clum A."/>
            <person name="Ohm R."/>
            <person name="Martin F."/>
            <person name="Silar P."/>
            <person name="Natvig D."/>
            <person name="Lalanne C."/>
            <person name="Gautier V."/>
            <person name="Ament-Velasquez S.L."/>
            <person name="Kruys A."/>
            <person name="Hutchinson M.I."/>
            <person name="Powell A.J."/>
            <person name="Barry K."/>
            <person name="Miller A.N."/>
            <person name="Grigoriev I.V."/>
            <person name="Debuchy R."/>
            <person name="Gladieux P."/>
            <person name="Thoren M.H."/>
            <person name="Johannesson H."/>
        </authorList>
    </citation>
    <scope>NUCLEOTIDE SEQUENCE</scope>
    <source>
        <strain evidence="1">CBS 123565</strain>
    </source>
</reference>
<dbReference type="EMBL" id="MU853442">
    <property type="protein sequence ID" value="KAK4130115.1"/>
    <property type="molecule type" value="Genomic_DNA"/>
</dbReference>
<gene>
    <name evidence="1" type="ORF">BT67DRAFT_241443</name>
</gene>